<sequence length="109" mass="12322">MGYGFPGALPQFATLRNKGNGPDRLLKETLTVDSDATLNKPEGICPEKLLLSSKRTVRFFKSTMSRGISPDREFEESLNTSRERNFPKPEGMAPVRLLPDKEICFKYLK</sequence>
<name>A0A9Q0Z9N3_SALPP</name>
<reference evidence="2" key="2">
    <citation type="journal article" date="2023" name="Int. J. Mol. Sci.">
        <title>De Novo Assembly and Annotation of 11 Diverse Shrub Willow (Salix) Genomes Reveals Novel Gene Organization in Sex-Linked Regions.</title>
        <authorList>
            <person name="Hyden B."/>
            <person name="Feng K."/>
            <person name="Yates T.B."/>
            <person name="Jawdy S."/>
            <person name="Cereghino C."/>
            <person name="Smart L.B."/>
            <person name="Muchero W."/>
        </authorList>
    </citation>
    <scope>NUCLEOTIDE SEQUENCE</scope>
    <source>
        <tissue evidence="2">Shoot tip</tissue>
    </source>
</reference>
<evidence type="ECO:0000256" key="1">
    <source>
        <dbReference type="SAM" id="MobiDB-lite"/>
    </source>
</evidence>
<keyword evidence="3" id="KW-1185">Reference proteome</keyword>
<comment type="caution">
    <text evidence="2">The sequence shown here is derived from an EMBL/GenBank/DDBJ whole genome shotgun (WGS) entry which is preliminary data.</text>
</comment>
<accession>A0A9Q0Z9N3</accession>
<gene>
    <name evidence="2" type="ORF">OIU79_004713</name>
</gene>
<proteinExistence type="predicted"/>
<organism evidence="2 3">
    <name type="scientific">Salix purpurea</name>
    <name type="common">Purple osier willow</name>
    <dbReference type="NCBI Taxonomy" id="77065"/>
    <lineage>
        <taxon>Eukaryota</taxon>
        <taxon>Viridiplantae</taxon>
        <taxon>Streptophyta</taxon>
        <taxon>Embryophyta</taxon>
        <taxon>Tracheophyta</taxon>
        <taxon>Spermatophyta</taxon>
        <taxon>Magnoliopsida</taxon>
        <taxon>eudicotyledons</taxon>
        <taxon>Gunneridae</taxon>
        <taxon>Pentapetalae</taxon>
        <taxon>rosids</taxon>
        <taxon>fabids</taxon>
        <taxon>Malpighiales</taxon>
        <taxon>Salicaceae</taxon>
        <taxon>Saliceae</taxon>
        <taxon>Salix</taxon>
    </lineage>
</organism>
<dbReference type="EMBL" id="JAPFFK010000013">
    <property type="protein sequence ID" value="KAJ6726629.1"/>
    <property type="molecule type" value="Genomic_DNA"/>
</dbReference>
<reference evidence="2" key="1">
    <citation type="submission" date="2022-11" db="EMBL/GenBank/DDBJ databases">
        <authorList>
            <person name="Hyden B.L."/>
            <person name="Feng K."/>
            <person name="Yates T."/>
            <person name="Jawdy S."/>
            <person name="Smart L.B."/>
            <person name="Muchero W."/>
        </authorList>
    </citation>
    <scope>NUCLEOTIDE SEQUENCE</scope>
    <source>
        <tissue evidence="2">Shoot tip</tissue>
    </source>
</reference>
<feature type="region of interest" description="Disordered" evidence="1">
    <location>
        <begin position="71"/>
        <end position="93"/>
    </location>
</feature>
<dbReference type="Proteomes" id="UP001151532">
    <property type="component" value="Chromosome 8"/>
</dbReference>
<protein>
    <submittedName>
        <fullName evidence="2">Uncharacterized protein</fullName>
    </submittedName>
</protein>
<dbReference type="AlphaFoldDB" id="A0A9Q0Z9N3"/>
<evidence type="ECO:0000313" key="3">
    <source>
        <dbReference type="Proteomes" id="UP001151532"/>
    </source>
</evidence>
<evidence type="ECO:0000313" key="2">
    <source>
        <dbReference type="EMBL" id="KAJ6726629.1"/>
    </source>
</evidence>